<name>A0A9N9TB04_DIABA</name>
<evidence type="ECO:0000256" key="1">
    <source>
        <dbReference type="SAM" id="SignalP"/>
    </source>
</evidence>
<evidence type="ECO:0000313" key="2">
    <source>
        <dbReference type="EMBL" id="CAG9839265.1"/>
    </source>
</evidence>
<organism evidence="2 3">
    <name type="scientific">Diabrotica balteata</name>
    <name type="common">Banded cucumber beetle</name>
    <dbReference type="NCBI Taxonomy" id="107213"/>
    <lineage>
        <taxon>Eukaryota</taxon>
        <taxon>Metazoa</taxon>
        <taxon>Ecdysozoa</taxon>
        <taxon>Arthropoda</taxon>
        <taxon>Hexapoda</taxon>
        <taxon>Insecta</taxon>
        <taxon>Pterygota</taxon>
        <taxon>Neoptera</taxon>
        <taxon>Endopterygota</taxon>
        <taxon>Coleoptera</taxon>
        <taxon>Polyphaga</taxon>
        <taxon>Cucujiformia</taxon>
        <taxon>Chrysomeloidea</taxon>
        <taxon>Chrysomelidae</taxon>
        <taxon>Galerucinae</taxon>
        <taxon>Diabroticina</taxon>
        <taxon>Diabroticites</taxon>
        <taxon>Diabrotica</taxon>
    </lineage>
</organism>
<feature type="chain" id="PRO_5040402280" evidence="1">
    <location>
        <begin position="20"/>
        <end position="102"/>
    </location>
</feature>
<dbReference type="Proteomes" id="UP001153709">
    <property type="component" value="Chromosome 8"/>
</dbReference>
<feature type="signal peptide" evidence="1">
    <location>
        <begin position="1"/>
        <end position="19"/>
    </location>
</feature>
<accession>A0A9N9TB04</accession>
<dbReference type="EMBL" id="OU898283">
    <property type="protein sequence ID" value="CAG9839265.1"/>
    <property type="molecule type" value="Genomic_DNA"/>
</dbReference>
<proteinExistence type="predicted"/>
<evidence type="ECO:0000313" key="3">
    <source>
        <dbReference type="Proteomes" id="UP001153709"/>
    </source>
</evidence>
<protein>
    <submittedName>
        <fullName evidence="2">Uncharacterized protein</fullName>
    </submittedName>
</protein>
<sequence>MKYFICVAVAILAVSCAEGGLLAGPTILSAPIGPIAKVGIVSPVPAAVSIGSPLGISPLGLGGPLRLASPIGLGAVRIASPIGVPAIGIPSVGVPIGLGKVW</sequence>
<dbReference type="PROSITE" id="PS51257">
    <property type="entry name" value="PROKAR_LIPOPROTEIN"/>
    <property type="match status" value="1"/>
</dbReference>
<gene>
    <name evidence="2" type="ORF">DIABBA_LOCUS12044</name>
</gene>
<reference evidence="2" key="1">
    <citation type="submission" date="2022-01" db="EMBL/GenBank/DDBJ databases">
        <authorList>
            <person name="King R."/>
        </authorList>
    </citation>
    <scope>NUCLEOTIDE SEQUENCE</scope>
</reference>
<keyword evidence="1" id="KW-0732">Signal</keyword>
<keyword evidence="3" id="KW-1185">Reference proteome</keyword>
<dbReference type="AlphaFoldDB" id="A0A9N9TB04"/>